<keyword evidence="3 7" id="KW-0479">Metal-binding</keyword>
<organism evidence="9 10">
    <name type="scientific">Croceivirga thetidis</name>
    <dbReference type="NCBI Taxonomy" id="2721623"/>
    <lineage>
        <taxon>Bacteria</taxon>
        <taxon>Pseudomonadati</taxon>
        <taxon>Bacteroidota</taxon>
        <taxon>Flavobacteriia</taxon>
        <taxon>Flavobacteriales</taxon>
        <taxon>Flavobacteriaceae</taxon>
        <taxon>Croceivirga</taxon>
    </lineage>
</organism>
<keyword evidence="6 7" id="KW-0503">Monooxygenase</keyword>
<dbReference type="Pfam" id="PF00067">
    <property type="entry name" value="p450"/>
    <property type="match status" value="1"/>
</dbReference>
<evidence type="ECO:0000256" key="8">
    <source>
        <dbReference type="SAM" id="Coils"/>
    </source>
</evidence>
<comment type="similarity">
    <text evidence="1 7">Belongs to the cytochrome P450 family.</text>
</comment>
<dbReference type="PROSITE" id="PS00086">
    <property type="entry name" value="CYTOCHROME_P450"/>
    <property type="match status" value="1"/>
</dbReference>
<dbReference type="Proteomes" id="UP000718451">
    <property type="component" value="Unassembled WGS sequence"/>
</dbReference>
<evidence type="ECO:0000256" key="4">
    <source>
        <dbReference type="ARBA" id="ARBA00023002"/>
    </source>
</evidence>
<dbReference type="PANTHER" id="PTHR24291">
    <property type="entry name" value="CYTOCHROME P450 FAMILY 4"/>
    <property type="match status" value="1"/>
</dbReference>
<evidence type="ECO:0000256" key="5">
    <source>
        <dbReference type="ARBA" id="ARBA00023004"/>
    </source>
</evidence>
<evidence type="ECO:0000256" key="3">
    <source>
        <dbReference type="ARBA" id="ARBA00022723"/>
    </source>
</evidence>
<sequence>MAKEKKIPEVSFSKFLGRALEIVKNPLPFHHDNFEEKGDTFILNIGFQKKIIFSRNAGFLKYALQKNQRNYTKSEVQTKEVAKYLGKGLLTAEGEHWKTQRKLIQPAFHKKHLSNLLEIMQETINEELAQIPFDKEIDIEPYFGRLAFQVVAKSLFSGEVEESTIARLQEIVEASQKILVRELRQPYLAWWFKGSGLLRRHFNMVKEARGLIEQLIEQRKKSSRRKDDLLDLLLDARYEDGGSMEKEQMIDEIMILFTAGHETTSNALTFTCQLLAQNPEYQGKIGNDVALGGELDLMSTLMSQQMTRQVLEEAMRLYPPAYFIDRMNLEDDNYDGMKIKKGTPLLFSAIEIHRHKDYWENPMKFKPERFAGPNNQHSDYYFPFGAGPRMCIGNNFAMFEMQMVISELIANRTIISTTSEIEILPLITLRPKNAYLRFEQRT</sequence>
<evidence type="ECO:0000256" key="1">
    <source>
        <dbReference type="ARBA" id="ARBA00010617"/>
    </source>
</evidence>
<evidence type="ECO:0000313" key="10">
    <source>
        <dbReference type="Proteomes" id="UP000718451"/>
    </source>
</evidence>
<comment type="caution">
    <text evidence="9">The sequence shown here is derived from an EMBL/GenBank/DDBJ whole genome shotgun (WGS) entry which is preliminary data.</text>
</comment>
<proteinExistence type="inferred from homology"/>
<dbReference type="InterPro" id="IPR002401">
    <property type="entry name" value="Cyt_P450_E_grp-I"/>
</dbReference>
<dbReference type="InterPro" id="IPR050196">
    <property type="entry name" value="Cytochrome_P450_Monoox"/>
</dbReference>
<dbReference type="EMBL" id="JAAWWL010000001">
    <property type="protein sequence ID" value="NKI30633.1"/>
    <property type="molecule type" value="Genomic_DNA"/>
</dbReference>
<evidence type="ECO:0000256" key="7">
    <source>
        <dbReference type="RuleBase" id="RU000461"/>
    </source>
</evidence>
<evidence type="ECO:0000256" key="6">
    <source>
        <dbReference type="ARBA" id="ARBA00023033"/>
    </source>
</evidence>
<dbReference type="InterPro" id="IPR036396">
    <property type="entry name" value="Cyt_P450_sf"/>
</dbReference>
<dbReference type="Gene3D" id="1.10.630.10">
    <property type="entry name" value="Cytochrome P450"/>
    <property type="match status" value="1"/>
</dbReference>
<keyword evidence="2 7" id="KW-0349">Heme</keyword>
<keyword evidence="5 7" id="KW-0408">Iron</keyword>
<dbReference type="PRINTS" id="PR00463">
    <property type="entry name" value="EP450I"/>
</dbReference>
<evidence type="ECO:0000256" key="2">
    <source>
        <dbReference type="ARBA" id="ARBA00022617"/>
    </source>
</evidence>
<keyword evidence="10" id="KW-1185">Reference proteome</keyword>
<dbReference type="PANTHER" id="PTHR24291:SF50">
    <property type="entry name" value="BIFUNCTIONAL ALBAFLAVENONE MONOOXYGENASE_TERPENE SYNTHASE"/>
    <property type="match status" value="1"/>
</dbReference>
<dbReference type="RefSeq" id="WP_168550871.1">
    <property type="nucleotide sequence ID" value="NZ_JAAWWL010000001.1"/>
</dbReference>
<dbReference type="InterPro" id="IPR001128">
    <property type="entry name" value="Cyt_P450"/>
</dbReference>
<keyword evidence="4 7" id="KW-0560">Oxidoreductase</keyword>
<evidence type="ECO:0000313" key="9">
    <source>
        <dbReference type="EMBL" id="NKI30633.1"/>
    </source>
</evidence>
<gene>
    <name evidence="9" type="ORF">HCU67_01655</name>
</gene>
<accession>A0ABX1GLW5</accession>
<dbReference type="InterPro" id="IPR017972">
    <property type="entry name" value="Cyt_P450_CS"/>
</dbReference>
<dbReference type="SUPFAM" id="SSF48264">
    <property type="entry name" value="Cytochrome P450"/>
    <property type="match status" value="1"/>
</dbReference>
<keyword evidence="8" id="KW-0175">Coiled coil</keyword>
<feature type="coiled-coil region" evidence="8">
    <location>
        <begin position="205"/>
        <end position="232"/>
    </location>
</feature>
<reference evidence="9 10" key="1">
    <citation type="submission" date="2020-04" db="EMBL/GenBank/DDBJ databases">
        <authorList>
            <person name="Yoon J."/>
        </authorList>
    </citation>
    <scope>NUCLEOTIDE SEQUENCE [LARGE SCALE GENOMIC DNA]</scope>
    <source>
        <strain evidence="9 10">DJ-13</strain>
    </source>
</reference>
<dbReference type="PRINTS" id="PR00385">
    <property type="entry name" value="P450"/>
</dbReference>
<name>A0ABX1GLW5_9FLAO</name>
<protein>
    <submittedName>
        <fullName evidence="9">Cytochrome P450</fullName>
    </submittedName>
</protein>